<dbReference type="EMBL" id="CAJOBG010004490">
    <property type="protein sequence ID" value="CAF4113048.1"/>
    <property type="molecule type" value="Genomic_DNA"/>
</dbReference>
<accession>A0A819VRG1</accession>
<sequence length="609" mass="70050">MNTSPISSLTTSIQEASTSSLCLSEHRSHVLNLKKNEEGIDFTLNIDFDRHSVIQVTVKCKRGKVISLCKNDQKIQVSNFYKPLQTIGCSHIQEIKKVEKQMILQQQLQSTISISTDQRINTQTTPNINSVPASQSRNNAKRRITSESQRSLSTIRSRSTTNITRFGSWNFRSCYRVTKRELTVRQLKRYQIEVAALAETNIPNSGIYVVNEYTFIYSGAPEKERTRAAHGAAACLGSKAPRSWRNSGSIWRSVNSTILAVRIKCQPIPITIIAVYAPVNPSNGLKADIEARDEFYKALQSTIDNTNKGDIILIMGDFNARIGVEQASSAQSVVDIRDHRGATGGIGTDHHLLKAKVRIHLKCRKKTTETGRLKRDYEKLNNEKLVAEFQTELLKHRNNTQENNRDLFVNEKFTQFADYIREHSKEYFIKDQKYQKNTKEWFTHEIADIVDKKAKAYVQWQHHRGKIDENKYRNQYRMLAKMVKNKVEARQREYWEEISVDIENAVKDHDSATAFQIIRRLRGNGMNTEHIAIHDKDGNTLTNSEDRLNRWREYFDEMLNVNTVVDEQILQKIPKPLLDQAELSHQDAVPTINEVVKAIKQIKNRRAPQ</sequence>
<evidence type="ECO:0008006" key="4">
    <source>
        <dbReference type="Google" id="ProtNLM"/>
    </source>
</evidence>
<feature type="compositionally biased region" description="Polar residues" evidence="1">
    <location>
        <begin position="122"/>
        <end position="138"/>
    </location>
</feature>
<dbReference type="SUPFAM" id="SSF56219">
    <property type="entry name" value="DNase I-like"/>
    <property type="match status" value="1"/>
</dbReference>
<proteinExistence type="predicted"/>
<evidence type="ECO:0000313" key="3">
    <source>
        <dbReference type="Proteomes" id="UP000663866"/>
    </source>
</evidence>
<dbReference type="Gene3D" id="3.60.10.10">
    <property type="entry name" value="Endonuclease/exonuclease/phosphatase"/>
    <property type="match status" value="1"/>
</dbReference>
<dbReference type="InterPro" id="IPR036691">
    <property type="entry name" value="Endo/exonu/phosph_ase_sf"/>
</dbReference>
<protein>
    <recommendedName>
        <fullName evidence="4">Craniofacial development protein 2-like</fullName>
    </recommendedName>
</protein>
<dbReference type="AlphaFoldDB" id="A0A819VRG1"/>
<comment type="caution">
    <text evidence="2">The sequence shown here is derived from an EMBL/GenBank/DDBJ whole genome shotgun (WGS) entry which is preliminary data.</text>
</comment>
<evidence type="ECO:0000313" key="2">
    <source>
        <dbReference type="EMBL" id="CAF4113048.1"/>
    </source>
</evidence>
<keyword evidence="3" id="KW-1185">Reference proteome</keyword>
<evidence type="ECO:0000256" key="1">
    <source>
        <dbReference type="SAM" id="MobiDB-lite"/>
    </source>
</evidence>
<feature type="region of interest" description="Disordered" evidence="1">
    <location>
        <begin position="122"/>
        <end position="149"/>
    </location>
</feature>
<name>A0A819VRG1_9BILA</name>
<organism evidence="2 3">
    <name type="scientific">Rotaria magnacalcarata</name>
    <dbReference type="NCBI Taxonomy" id="392030"/>
    <lineage>
        <taxon>Eukaryota</taxon>
        <taxon>Metazoa</taxon>
        <taxon>Spiralia</taxon>
        <taxon>Gnathifera</taxon>
        <taxon>Rotifera</taxon>
        <taxon>Eurotatoria</taxon>
        <taxon>Bdelloidea</taxon>
        <taxon>Philodinida</taxon>
        <taxon>Philodinidae</taxon>
        <taxon>Rotaria</taxon>
    </lineage>
</organism>
<reference evidence="2" key="1">
    <citation type="submission" date="2021-02" db="EMBL/GenBank/DDBJ databases">
        <authorList>
            <person name="Nowell W R."/>
        </authorList>
    </citation>
    <scope>NUCLEOTIDE SEQUENCE</scope>
</reference>
<gene>
    <name evidence="2" type="ORF">OVN521_LOCUS21534</name>
</gene>
<dbReference type="Proteomes" id="UP000663866">
    <property type="component" value="Unassembled WGS sequence"/>
</dbReference>